<name>A0A1H2HM28_9GAMM</name>
<evidence type="ECO:0000313" key="1">
    <source>
        <dbReference type="EMBL" id="SDU32852.1"/>
    </source>
</evidence>
<dbReference type="RefSeq" id="WP_090214787.1">
    <property type="nucleotide sequence ID" value="NZ_LT629780.1"/>
</dbReference>
<dbReference type="Proteomes" id="UP000243063">
    <property type="component" value="Chromosome I"/>
</dbReference>
<evidence type="ECO:0008006" key="3">
    <source>
        <dbReference type="Google" id="ProtNLM"/>
    </source>
</evidence>
<sequence length="354" mass="38712">MRRGVLLALLLLLAACQPGDPGQALQDDYLARLANGLELDLAAAPPASLEQWRMPPRRERLLATPELRIGLLDLLIDMHRCPRLQQLIAERNNSLGKQMVASRRLGYEGQLIAALQDCLPVLARPADAATRDTLQALLAAKREQLPAVFWNAVNAGPEVEQYLRFAPRALAPEAPGDEAALLALERLAEIGTHLPAALPPAPEALDELFFALHASSGGPELITSLQRLTATLEAGSELLERRQATRPLCPQGRPTPRGRLMQNLFVKYYAGQLQPYLATVHQRGQRWSAALRRLAGAPGIPSASRDYLLALAGTEHSLWSGLNAASQRHVQAWQDSLRRCQLAPGQSGWDASRR</sequence>
<keyword evidence="2" id="KW-1185">Reference proteome</keyword>
<dbReference type="OrthoDB" id="6997572at2"/>
<dbReference type="STRING" id="1245526.SAMN05216580_2401"/>
<organism evidence="1 2">
    <name type="scientific">Geopseudomonas guangdongensis</name>
    <dbReference type="NCBI Taxonomy" id="1245526"/>
    <lineage>
        <taxon>Bacteria</taxon>
        <taxon>Pseudomonadati</taxon>
        <taxon>Pseudomonadota</taxon>
        <taxon>Gammaproteobacteria</taxon>
        <taxon>Pseudomonadales</taxon>
        <taxon>Pseudomonadaceae</taxon>
        <taxon>Geopseudomonas</taxon>
    </lineage>
</organism>
<dbReference type="Pfam" id="PF11279">
    <property type="entry name" value="DUF3080"/>
    <property type="match status" value="1"/>
</dbReference>
<gene>
    <name evidence="1" type="ORF">SAMN05216580_2401</name>
</gene>
<dbReference type="AlphaFoldDB" id="A0A1H2HM28"/>
<evidence type="ECO:0000313" key="2">
    <source>
        <dbReference type="Proteomes" id="UP000243063"/>
    </source>
</evidence>
<reference evidence="2" key="1">
    <citation type="submission" date="2016-10" db="EMBL/GenBank/DDBJ databases">
        <authorList>
            <person name="Varghese N."/>
            <person name="Submissions S."/>
        </authorList>
    </citation>
    <scope>NUCLEOTIDE SEQUENCE [LARGE SCALE GENOMIC DNA]</scope>
    <source>
        <strain evidence="2">CCTCC 2012022</strain>
    </source>
</reference>
<proteinExistence type="predicted"/>
<dbReference type="EMBL" id="LT629780">
    <property type="protein sequence ID" value="SDU32852.1"/>
    <property type="molecule type" value="Genomic_DNA"/>
</dbReference>
<dbReference type="InterPro" id="IPR021431">
    <property type="entry name" value="DUF3080"/>
</dbReference>
<protein>
    <recommendedName>
        <fullName evidence="3">DUF3080 domain-containing protein</fullName>
    </recommendedName>
</protein>
<accession>A0A1H2HM28</accession>
<dbReference type="PROSITE" id="PS51257">
    <property type="entry name" value="PROKAR_LIPOPROTEIN"/>
    <property type="match status" value="1"/>
</dbReference>